<dbReference type="GO" id="GO:0003964">
    <property type="term" value="F:RNA-directed DNA polymerase activity"/>
    <property type="evidence" value="ECO:0007669"/>
    <property type="project" value="UniProtKB-KW"/>
</dbReference>
<dbReference type="Gene3D" id="3.30.420.10">
    <property type="entry name" value="Ribonuclease H-like superfamily/Ribonuclease H"/>
    <property type="match status" value="1"/>
</dbReference>
<dbReference type="AlphaFoldDB" id="A0A5B6VDK9"/>
<proteinExistence type="predicted"/>
<protein>
    <submittedName>
        <fullName evidence="2">Reverse transcriptase</fullName>
    </submittedName>
</protein>
<dbReference type="InterPro" id="IPR050951">
    <property type="entry name" value="Retrovirus_Pol_polyprotein"/>
</dbReference>
<dbReference type="InterPro" id="IPR056924">
    <property type="entry name" value="SH3_Tf2-1"/>
</dbReference>
<reference evidence="3" key="1">
    <citation type="journal article" date="2019" name="Plant Biotechnol. J.">
        <title>Genome sequencing of the Australian wild diploid species Gossypium australe highlights disease resistance and delayed gland morphogenesis.</title>
        <authorList>
            <person name="Cai Y."/>
            <person name="Cai X."/>
            <person name="Wang Q."/>
            <person name="Wang P."/>
            <person name="Zhang Y."/>
            <person name="Cai C."/>
            <person name="Xu Y."/>
            <person name="Wang K."/>
            <person name="Zhou Z."/>
            <person name="Wang C."/>
            <person name="Geng S."/>
            <person name="Li B."/>
            <person name="Dong Q."/>
            <person name="Hou Y."/>
            <person name="Wang H."/>
            <person name="Ai P."/>
            <person name="Liu Z."/>
            <person name="Yi F."/>
            <person name="Sun M."/>
            <person name="An G."/>
            <person name="Cheng J."/>
            <person name="Zhang Y."/>
            <person name="Shi Q."/>
            <person name="Xie Y."/>
            <person name="Shi X."/>
            <person name="Chang Y."/>
            <person name="Huang F."/>
            <person name="Chen Y."/>
            <person name="Hong S."/>
            <person name="Mi L."/>
            <person name="Sun Q."/>
            <person name="Zhang L."/>
            <person name="Zhou B."/>
            <person name="Peng R."/>
            <person name="Zhang X."/>
            <person name="Liu F."/>
        </authorList>
    </citation>
    <scope>NUCLEOTIDE SEQUENCE [LARGE SCALE GENOMIC DNA]</scope>
    <source>
        <strain evidence="3">cv. PA1801</strain>
    </source>
</reference>
<dbReference type="SUPFAM" id="SSF54160">
    <property type="entry name" value="Chromo domain-like"/>
    <property type="match status" value="1"/>
</dbReference>
<dbReference type="PANTHER" id="PTHR37984">
    <property type="entry name" value="PROTEIN CBG26694"/>
    <property type="match status" value="1"/>
</dbReference>
<dbReference type="Proteomes" id="UP000325315">
    <property type="component" value="Unassembled WGS sequence"/>
</dbReference>
<evidence type="ECO:0000259" key="1">
    <source>
        <dbReference type="Pfam" id="PF24626"/>
    </source>
</evidence>
<keyword evidence="2" id="KW-0695">RNA-directed DNA polymerase</keyword>
<keyword evidence="2" id="KW-0808">Transferase</keyword>
<feature type="domain" description="Tf2-1-like SH3-like" evidence="1">
    <location>
        <begin position="145"/>
        <end position="203"/>
    </location>
</feature>
<dbReference type="InterPro" id="IPR036397">
    <property type="entry name" value="RNaseH_sf"/>
</dbReference>
<keyword evidence="2" id="KW-0548">Nucleotidyltransferase</keyword>
<dbReference type="EMBL" id="SMMG02000007">
    <property type="protein sequence ID" value="KAA3467300.1"/>
    <property type="molecule type" value="Genomic_DNA"/>
</dbReference>
<dbReference type="Pfam" id="PF24626">
    <property type="entry name" value="SH3_Tf2-1"/>
    <property type="match status" value="1"/>
</dbReference>
<evidence type="ECO:0000313" key="3">
    <source>
        <dbReference type="Proteomes" id="UP000325315"/>
    </source>
</evidence>
<sequence length="271" mass="31956">MDFIKGLPISRGNDIILVVVDRHNKYGHLVALSHPFTTLKVYKLHEALESIVSNYDKIFINQFWQELIQKLKTRLHLSTAYHPKTDRQTEHFPYLVGISPIGNVDRKLQQREAVRKLLKFHLKRVQDRMKYLANRKRSGREFQVGDFVYLKLQPYRQHTIKKFPKFFRPLAIKVRIGNVAYKLKLPSSSRIHPTFHVSQLKKHVGKASVQFVLLVVGTDDVMLKKPTRILERRIVKRGNQAVTEILVEWSNTLPEDLMWEPLQELQRDFLF</sequence>
<dbReference type="InterPro" id="IPR012337">
    <property type="entry name" value="RNaseH-like_sf"/>
</dbReference>
<dbReference type="PANTHER" id="PTHR37984:SF5">
    <property type="entry name" value="PROTEIN NYNRIN-LIKE"/>
    <property type="match status" value="1"/>
</dbReference>
<dbReference type="OrthoDB" id="5554229at2759"/>
<gene>
    <name evidence="2" type="ORF">EPI10_002324</name>
</gene>
<keyword evidence="3" id="KW-1185">Reference proteome</keyword>
<dbReference type="SUPFAM" id="SSF53098">
    <property type="entry name" value="Ribonuclease H-like"/>
    <property type="match status" value="1"/>
</dbReference>
<comment type="caution">
    <text evidence="2">The sequence shown here is derived from an EMBL/GenBank/DDBJ whole genome shotgun (WGS) entry which is preliminary data.</text>
</comment>
<dbReference type="GO" id="GO:0003676">
    <property type="term" value="F:nucleic acid binding"/>
    <property type="evidence" value="ECO:0007669"/>
    <property type="project" value="InterPro"/>
</dbReference>
<dbReference type="InterPro" id="IPR016197">
    <property type="entry name" value="Chromo-like_dom_sf"/>
</dbReference>
<name>A0A5B6VDK9_9ROSI</name>
<organism evidence="2 3">
    <name type="scientific">Gossypium australe</name>
    <dbReference type="NCBI Taxonomy" id="47621"/>
    <lineage>
        <taxon>Eukaryota</taxon>
        <taxon>Viridiplantae</taxon>
        <taxon>Streptophyta</taxon>
        <taxon>Embryophyta</taxon>
        <taxon>Tracheophyta</taxon>
        <taxon>Spermatophyta</taxon>
        <taxon>Magnoliopsida</taxon>
        <taxon>eudicotyledons</taxon>
        <taxon>Gunneridae</taxon>
        <taxon>Pentapetalae</taxon>
        <taxon>rosids</taxon>
        <taxon>malvids</taxon>
        <taxon>Malvales</taxon>
        <taxon>Malvaceae</taxon>
        <taxon>Malvoideae</taxon>
        <taxon>Gossypium</taxon>
    </lineage>
</organism>
<evidence type="ECO:0000313" key="2">
    <source>
        <dbReference type="EMBL" id="KAA3467300.1"/>
    </source>
</evidence>
<accession>A0A5B6VDK9</accession>